<proteinExistence type="predicted"/>
<dbReference type="AlphaFoldDB" id="A0A221KEL5"/>
<name>A0A221KEL5_VITFI</name>
<protein>
    <submittedName>
        <fullName evidence="1">Uncharacterized protein</fullName>
    </submittedName>
</protein>
<dbReference type="InterPro" id="IPR046154">
    <property type="entry name" value="DUF6156"/>
</dbReference>
<dbReference type="EMBL" id="CP022423">
    <property type="protein sequence ID" value="ASM77446.1"/>
    <property type="molecule type" value="Genomic_DNA"/>
</dbReference>
<gene>
    <name evidence="1" type="ORF">VITFI_CDS1668</name>
</gene>
<evidence type="ECO:0000313" key="2">
    <source>
        <dbReference type="Proteomes" id="UP000199729"/>
    </source>
</evidence>
<dbReference type="KEGG" id="vff:VITFI_CDS1668"/>
<sequence length="111" mass="12532">MRRAAGPRNRLTLSEKGPTVTRYFLTYRGVRLPLQLAEELSAEDVRNRNTYFAARYDAAGRLSEIDKCVYGEVEMTHRYTWDEASGQLAQAVIQVGEEEPQVLALLQRAGA</sequence>
<reference evidence="1 2" key="1">
    <citation type="submission" date="2017-07" db="EMBL/GenBank/DDBJ databases">
        <title>Complete Genome Sequence of the cosmetic ferment Vitreoscilla filiformis (ATCC15551).</title>
        <authorList>
            <person name="Contreras S."/>
            <person name="Sagory-Zalkind P."/>
            <person name="Blanquart H."/>
            <person name="Iltis A."/>
            <person name="Morand S.C."/>
        </authorList>
    </citation>
    <scope>NUCLEOTIDE SEQUENCE [LARGE SCALE GENOMIC DNA]</scope>
    <source>
        <strain evidence="1 2">ATCC 15551</strain>
    </source>
</reference>
<dbReference type="Proteomes" id="UP000199729">
    <property type="component" value="Chromosome"/>
</dbReference>
<accession>A0A221KEL5</accession>
<organism evidence="1 2">
    <name type="scientific">Vitreoscilla filiformis</name>
    <dbReference type="NCBI Taxonomy" id="63"/>
    <lineage>
        <taxon>Bacteria</taxon>
        <taxon>Pseudomonadati</taxon>
        <taxon>Pseudomonadota</taxon>
        <taxon>Betaproteobacteria</taxon>
        <taxon>Neisseriales</taxon>
        <taxon>Neisseriaceae</taxon>
        <taxon>Vitreoscilla</taxon>
    </lineage>
</organism>
<evidence type="ECO:0000313" key="1">
    <source>
        <dbReference type="EMBL" id="ASM77446.1"/>
    </source>
</evidence>
<keyword evidence="2" id="KW-1185">Reference proteome</keyword>
<dbReference type="Pfam" id="PF19653">
    <property type="entry name" value="DUF6156"/>
    <property type="match status" value="1"/>
</dbReference>